<accession>A0AC35TJI8</accession>
<evidence type="ECO:0000313" key="1">
    <source>
        <dbReference type="Proteomes" id="UP000095286"/>
    </source>
</evidence>
<proteinExistence type="predicted"/>
<reference evidence="2" key="1">
    <citation type="submission" date="2016-11" db="UniProtKB">
        <authorList>
            <consortium name="WormBaseParasite"/>
        </authorList>
    </citation>
    <scope>IDENTIFICATION</scope>
    <source>
        <strain evidence="2">KR3021</strain>
    </source>
</reference>
<dbReference type="Proteomes" id="UP000095286">
    <property type="component" value="Unplaced"/>
</dbReference>
<name>A0AC35TJI8_9BILA</name>
<evidence type="ECO:0000313" key="2">
    <source>
        <dbReference type="WBParaSite" id="RSKR_0000132000.1"/>
    </source>
</evidence>
<protein>
    <submittedName>
        <fullName evidence="2">CUT domain-containing protein</fullName>
    </submittedName>
</protein>
<organism evidence="1 2">
    <name type="scientific">Rhabditophanes sp. KR3021</name>
    <dbReference type="NCBI Taxonomy" id="114890"/>
    <lineage>
        <taxon>Eukaryota</taxon>
        <taxon>Metazoa</taxon>
        <taxon>Ecdysozoa</taxon>
        <taxon>Nematoda</taxon>
        <taxon>Chromadorea</taxon>
        <taxon>Rhabditida</taxon>
        <taxon>Tylenchina</taxon>
        <taxon>Panagrolaimomorpha</taxon>
        <taxon>Strongyloidoidea</taxon>
        <taxon>Alloionematidae</taxon>
        <taxon>Rhabditophanes</taxon>
    </lineage>
</organism>
<sequence length="259" mass="30323">MLTTANTSNSNLENQSNIMFSEEESDLQKTYKILKAKLEEHKAKNAILDNKIKCLEMIKLQTIVNCNLDNQYLRDEVERNYLIIKKLTDKKHNIHTEEDIYEPKKLPHEYDFVKELFGKHANFSPKNGDYTSETNLGDGSFARFNDYEDVLKKLKNDNLIISPHKIVTQLKRMVDKYSFLQYKIGEYALEMEAAKMTNFLKGTHGTFNDEKIGKQIIYVKLFMFLTNQSVLEEFDSMYKRKKSNNKDKIVAVDVADLYE</sequence>
<dbReference type="WBParaSite" id="RSKR_0000132000.1">
    <property type="protein sequence ID" value="RSKR_0000132000.1"/>
    <property type="gene ID" value="RSKR_0000132000"/>
</dbReference>